<proteinExistence type="predicted"/>
<dbReference type="InterPro" id="IPR050315">
    <property type="entry name" value="FAD-oxidoreductase_2"/>
</dbReference>
<feature type="domain" description="FAD-dependent oxidoreductase 2 FAD-binding" evidence="5">
    <location>
        <begin position="15"/>
        <end position="444"/>
    </location>
</feature>
<dbReference type="PRINTS" id="PR00368">
    <property type="entry name" value="FADPNR"/>
</dbReference>
<dbReference type="PANTHER" id="PTHR43400">
    <property type="entry name" value="FUMARATE REDUCTASE"/>
    <property type="match status" value="1"/>
</dbReference>
<accession>A0ABX8GF92</accession>
<evidence type="ECO:0000256" key="4">
    <source>
        <dbReference type="ARBA" id="ARBA00023002"/>
    </source>
</evidence>
<evidence type="ECO:0000256" key="1">
    <source>
        <dbReference type="ARBA" id="ARBA00001974"/>
    </source>
</evidence>
<reference evidence="6 7" key="1">
    <citation type="submission" date="2021-05" db="EMBL/GenBank/DDBJ databases">
        <title>Novel species in genus Cellulomonas.</title>
        <authorList>
            <person name="Zhang G."/>
        </authorList>
    </citation>
    <scope>NUCLEOTIDE SEQUENCE [LARGE SCALE GENOMIC DNA]</scope>
    <source>
        <strain evidence="7">zg-ZUI157</strain>
    </source>
</reference>
<evidence type="ECO:0000313" key="6">
    <source>
        <dbReference type="EMBL" id="QWC14640.1"/>
    </source>
</evidence>
<evidence type="ECO:0000259" key="5">
    <source>
        <dbReference type="Pfam" id="PF00890"/>
    </source>
</evidence>
<organism evidence="6 7">
    <name type="scientific">Cellulomonas dongxiuzhuiae</name>
    <dbReference type="NCBI Taxonomy" id="2819979"/>
    <lineage>
        <taxon>Bacteria</taxon>
        <taxon>Bacillati</taxon>
        <taxon>Actinomycetota</taxon>
        <taxon>Actinomycetes</taxon>
        <taxon>Micrococcales</taxon>
        <taxon>Cellulomonadaceae</taxon>
        <taxon>Cellulomonas</taxon>
    </lineage>
</organism>
<keyword evidence="3" id="KW-0274">FAD</keyword>
<dbReference type="EMBL" id="CP076023">
    <property type="protein sequence ID" value="QWC14640.1"/>
    <property type="molecule type" value="Genomic_DNA"/>
</dbReference>
<dbReference type="SUPFAM" id="SSF51905">
    <property type="entry name" value="FAD/NAD(P)-binding domain"/>
    <property type="match status" value="1"/>
</dbReference>
<dbReference type="SUPFAM" id="SSF56425">
    <property type="entry name" value="Succinate dehydrogenase/fumarate reductase flavoprotein, catalytic domain"/>
    <property type="match status" value="1"/>
</dbReference>
<comment type="cofactor">
    <cofactor evidence="1">
        <name>FAD</name>
        <dbReference type="ChEBI" id="CHEBI:57692"/>
    </cofactor>
</comment>
<gene>
    <name evidence="6" type="ORF">KKR89_09595</name>
</gene>
<dbReference type="InterPro" id="IPR036188">
    <property type="entry name" value="FAD/NAD-bd_sf"/>
</dbReference>
<dbReference type="InterPro" id="IPR003953">
    <property type="entry name" value="FAD-dep_OxRdtase_2_FAD-bd"/>
</dbReference>
<dbReference type="InterPro" id="IPR027477">
    <property type="entry name" value="Succ_DH/fumarate_Rdtase_cat_sf"/>
</dbReference>
<dbReference type="Proteomes" id="UP000679335">
    <property type="component" value="Chromosome"/>
</dbReference>
<keyword evidence="2" id="KW-0285">Flavoprotein</keyword>
<dbReference type="PANTHER" id="PTHR43400:SF10">
    <property type="entry name" value="3-OXOSTEROID 1-DEHYDROGENASE"/>
    <property type="match status" value="1"/>
</dbReference>
<dbReference type="Gene3D" id="3.90.700.10">
    <property type="entry name" value="Succinate dehydrogenase/fumarate reductase flavoprotein, catalytic domain"/>
    <property type="match status" value="1"/>
</dbReference>
<name>A0ABX8GF92_9CELL</name>
<keyword evidence="4" id="KW-0560">Oxidoreductase</keyword>
<dbReference type="Pfam" id="PF00890">
    <property type="entry name" value="FAD_binding_2"/>
    <property type="match status" value="1"/>
</dbReference>
<evidence type="ECO:0000313" key="7">
    <source>
        <dbReference type="Proteomes" id="UP000679335"/>
    </source>
</evidence>
<keyword evidence="7" id="KW-1185">Reference proteome</keyword>
<protein>
    <submittedName>
        <fullName evidence="6">FAD-dependent oxidoreductase</fullName>
    </submittedName>
</protein>
<sequence>MGGAPVSGPIPPQVDVLVVGGGLAGHAAALAAAEDGAVVLQVEKQPVTGGSTVLSAGLSAFAGTDEQAEAGVQDSVTLLHDDILATGFHKNDPRLVDLYCSHQAETYRWLKALGVRYGNLHAAAGQSVPRSHPTDTRRMLDLLASRAAELGVQLRTGVRAQHLVREHGRVVGAVLEASGTAVEVRAGSTVLASGGFARDRALLDKFAPQMALALQAGGAGNVGDGLRMAWQLGADVIDTPFIKGTYGIYPLPHDGEHGTGIHAIYKGGIAVNVHGKRFVDESLPYKVVGDANLAQPDGRSVQLFDSRVLRASDAAVPIFDFEGRRDSGILVEADTVEELAAAMGLDVAATAATVAEYNRRIRTGEHDELGRVHLSGGVGEIFPLVEPPFYGHLSGTVVLATYCGLVVDRALRVHDVLGDPIDGLYAAGEIVGGFHGAGYMTGTSIGKAGIFGRLAGRSAAAAASGVPR</sequence>
<evidence type="ECO:0000256" key="2">
    <source>
        <dbReference type="ARBA" id="ARBA00022630"/>
    </source>
</evidence>
<evidence type="ECO:0000256" key="3">
    <source>
        <dbReference type="ARBA" id="ARBA00022827"/>
    </source>
</evidence>
<dbReference type="Gene3D" id="3.50.50.60">
    <property type="entry name" value="FAD/NAD(P)-binding domain"/>
    <property type="match status" value="1"/>
</dbReference>